<reference evidence="2" key="1">
    <citation type="submission" date="2020-08" db="EMBL/GenBank/DDBJ databases">
        <title>Multicomponent nature underlies the extraordinary mechanical properties of spider dragline silk.</title>
        <authorList>
            <person name="Kono N."/>
            <person name="Nakamura H."/>
            <person name="Mori M."/>
            <person name="Yoshida Y."/>
            <person name="Ohtoshi R."/>
            <person name="Malay A.D."/>
            <person name="Moran D.A.P."/>
            <person name="Tomita M."/>
            <person name="Numata K."/>
            <person name="Arakawa K."/>
        </authorList>
    </citation>
    <scope>NUCLEOTIDE SEQUENCE</scope>
</reference>
<evidence type="ECO:0000313" key="3">
    <source>
        <dbReference type="Proteomes" id="UP000887013"/>
    </source>
</evidence>
<evidence type="ECO:0000313" key="2">
    <source>
        <dbReference type="EMBL" id="GFT07148.1"/>
    </source>
</evidence>
<feature type="domain" description="DUF5641" evidence="1">
    <location>
        <begin position="22"/>
        <end position="75"/>
    </location>
</feature>
<dbReference type="OrthoDB" id="6020750at2759"/>
<accession>A0A8X6ND17</accession>
<protein>
    <submittedName>
        <fullName evidence="2">Integrase catalytic domain-containing protein</fullName>
    </submittedName>
</protein>
<evidence type="ECO:0000259" key="1">
    <source>
        <dbReference type="Pfam" id="PF18701"/>
    </source>
</evidence>
<dbReference type="InterPro" id="IPR040676">
    <property type="entry name" value="DUF5641"/>
</dbReference>
<dbReference type="EMBL" id="BMAW01056700">
    <property type="protein sequence ID" value="GFT07148.1"/>
    <property type="molecule type" value="Genomic_DNA"/>
</dbReference>
<proteinExistence type="predicted"/>
<dbReference type="AlphaFoldDB" id="A0A8X6ND17"/>
<keyword evidence="3" id="KW-1185">Reference proteome</keyword>
<dbReference type="Proteomes" id="UP000887013">
    <property type="component" value="Unassembled WGS sequence"/>
</dbReference>
<comment type="caution">
    <text evidence="2">The sequence shown here is derived from an EMBL/GenBank/DDBJ whole genome shotgun (WGS) entry which is preliminary data.</text>
</comment>
<dbReference type="Pfam" id="PF18701">
    <property type="entry name" value="DUF5641"/>
    <property type="match status" value="1"/>
</dbReference>
<name>A0A8X6ND17_NEPPI</name>
<sequence length="127" mass="15181">MREANHYCKRLIFRIKVIELRKRFRNECLGLLIKRQRQNLQTYNICQGHIILIGDDVKRRLQWPLTRVLELIPVNRNDWKSLQLQGFQPNESAKAPNPNSSEINKPLMNQIRSCYKETYKAEHADHK</sequence>
<gene>
    <name evidence="2" type="primary">AVEN_136580_1</name>
    <name evidence="2" type="ORF">NPIL_178821</name>
</gene>
<organism evidence="2 3">
    <name type="scientific">Nephila pilipes</name>
    <name type="common">Giant wood spider</name>
    <name type="synonym">Nephila maculata</name>
    <dbReference type="NCBI Taxonomy" id="299642"/>
    <lineage>
        <taxon>Eukaryota</taxon>
        <taxon>Metazoa</taxon>
        <taxon>Ecdysozoa</taxon>
        <taxon>Arthropoda</taxon>
        <taxon>Chelicerata</taxon>
        <taxon>Arachnida</taxon>
        <taxon>Araneae</taxon>
        <taxon>Araneomorphae</taxon>
        <taxon>Entelegynae</taxon>
        <taxon>Araneoidea</taxon>
        <taxon>Nephilidae</taxon>
        <taxon>Nephila</taxon>
    </lineage>
</organism>